<dbReference type="Proteomes" id="UP000061630">
    <property type="component" value="Chromosome"/>
</dbReference>
<proteinExistence type="predicted"/>
<dbReference type="KEGG" id="tpar:AV541_06505"/>
<gene>
    <name evidence="1" type="ORF">AV541_06505</name>
</gene>
<accession>A0A0X8D8E8</accession>
<protein>
    <submittedName>
        <fullName evidence="1">Uncharacterized protein</fullName>
    </submittedName>
</protein>
<organism evidence="1 2">
    <name type="scientific">Thermus parvatiensis</name>
    <dbReference type="NCBI Taxonomy" id="456163"/>
    <lineage>
        <taxon>Bacteria</taxon>
        <taxon>Thermotogati</taxon>
        <taxon>Deinococcota</taxon>
        <taxon>Deinococci</taxon>
        <taxon>Thermales</taxon>
        <taxon>Thermaceae</taxon>
        <taxon>Thermus</taxon>
    </lineage>
</organism>
<evidence type="ECO:0000313" key="2">
    <source>
        <dbReference type="Proteomes" id="UP000061630"/>
    </source>
</evidence>
<evidence type="ECO:0000313" key="1">
    <source>
        <dbReference type="EMBL" id="AMA75734.1"/>
    </source>
</evidence>
<reference evidence="1 2" key="1">
    <citation type="submission" date="2016-01" db="EMBL/GenBank/DDBJ databases">
        <title>Genome sequence of Thermus parvatiensis, a thermophile isolated from a hot water spring.</title>
        <authorList>
            <person name="Tripathi C."/>
            <person name="Lal R."/>
        </authorList>
    </citation>
    <scope>NUCLEOTIDE SEQUENCE [LARGE SCALE GENOMIC DNA]</scope>
    <source>
        <strain evidence="1 2">RL</strain>
    </source>
</reference>
<dbReference type="AlphaFoldDB" id="A0A0X8D8E8"/>
<sequence length="102" mass="10623">MEGPEFLQEGLPEVLGQEVEGFLVHGAGEGALLGFPVEGVEPAFFRAAVGLEALLQEAGDGALGRAHGTVEEEDAPFGAQAVGGCFERGHQAHIVAREWQGL</sequence>
<dbReference type="EMBL" id="CP014141">
    <property type="protein sequence ID" value="AMA75734.1"/>
    <property type="molecule type" value="Genomic_DNA"/>
</dbReference>
<name>A0A0X8D8E8_9DEIN</name>